<gene>
    <name evidence="1" type="ORF">SPARVUS_LOCUS8286564</name>
</gene>
<proteinExistence type="predicted"/>
<protein>
    <submittedName>
        <fullName evidence="1">Uncharacterized protein</fullName>
    </submittedName>
</protein>
<reference evidence="1" key="1">
    <citation type="submission" date="2023-05" db="EMBL/GenBank/DDBJ databases">
        <authorList>
            <person name="Stuckert A."/>
        </authorList>
    </citation>
    <scope>NUCLEOTIDE SEQUENCE</scope>
</reference>
<feature type="non-terminal residue" evidence="1">
    <location>
        <position position="1"/>
    </location>
</feature>
<keyword evidence="2" id="KW-1185">Reference proteome</keyword>
<accession>A0ABN9DWT8</accession>
<name>A0ABN9DWT8_9NEOB</name>
<sequence>PTPVCVSLSPCHSSVFSEPHVMYIQSWTHLKHVLSLQQFLYSMFII</sequence>
<dbReference type="Proteomes" id="UP001162483">
    <property type="component" value="Unassembled WGS sequence"/>
</dbReference>
<comment type="caution">
    <text evidence="1">The sequence shown here is derived from an EMBL/GenBank/DDBJ whole genome shotgun (WGS) entry which is preliminary data.</text>
</comment>
<evidence type="ECO:0000313" key="1">
    <source>
        <dbReference type="EMBL" id="CAI9575901.1"/>
    </source>
</evidence>
<dbReference type="EMBL" id="CATNWA010014788">
    <property type="protein sequence ID" value="CAI9575901.1"/>
    <property type="molecule type" value="Genomic_DNA"/>
</dbReference>
<evidence type="ECO:0000313" key="2">
    <source>
        <dbReference type="Proteomes" id="UP001162483"/>
    </source>
</evidence>
<organism evidence="1 2">
    <name type="scientific">Staurois parvus</name>
    <dbReference type="NCBI Taxonomy" id="386267"/>
    <lineage>
        <taxon>Eukaryota</taxon>
        <taxon>Metazoa</taxon>
        <taxon>Chordata</taxon>
        <taxon>Craniata</taxon>
        <taxon>Vertebrata</taxon>
        <taxon>Euteleostomi</taxon>
        <taxon>Amphibia</taxon>
        <taxon>Batrachia</taxon>
        <taxon>Anura</taxon>
        <taxon>Neobatrachia</taxon>
        <taxon>Ranoidea</taxon>
        <taxon>Ranidae</taxon>
        <taxon>Staurois</taxon>
    </lineage>
</organism>